<comment type="caution">
    <text evidence="13">The sequence shown here is derived from an EMBL/GenBank/DDBJ whole genome shotgun (WGS) entry which is preliminary data.</text>
</comment>
<reference evidence="13 14" key="1">
    <citation type="submission" date="2022-05" db="EMBL/GenBank/DDBJ databases">
        <authorList>
            <consortium name="Genoscope - CEA"/>
            <person name="William W."/>
        </authorList>
    </citation>
    <scope>NUCLEOTIDE SEQUENCE [LARGE SCALE GENOMIC DNA]</scope>
</reference>
<feature type="chain" id="PRO_5044976224" description="Uridylate-specific endoribonuclease" evidence="11">
    <location>
        <begin position="21"/>
        <end position="289"/>
    </location>
</feature>
<evidence type="ECO:0000313" key="13">
    <source>
        <dbReference type="EMBL" id="CAH3171968.1"/>
    </source>
</evidence>
<feature type="domain" description="EndoU" evidence="12">
    <location>
        <begin position="23"/>
        <end position="289"/>
    </location>
</feature>
<dbReference type="PANTHER" id="PTHR12439:SF11">
    <property type="entry name" value="URIDYLATE-SPECIFIC ENDORIBONUCLEASE"/>
    <property type="match status" value="1"/>
</dbReference>
<evidence type="ECO:0000256" key="5">
    <source>
        <dbReference type="ARBA" id="ARBA00022723"/>
    </source>
</evidence>
<evidence type="ECO:0000256" key="8">
    <source>
        <dbReference type="ARBA" id="ARBA00022884"/>
    </source>
</evidence>
<dbReference type="CDD" id="cd21159">
    <property type="entry name" value="XendoU"/>
    <property type="match status" value="1"/>
</dbReference>
<name>A0ABN8QY48_9CNID</name>
<comment type="similarity">
    <text evidence="2 11">Belongs to the ENDOU family.</text>
</comment>
<sequence length="289" mass="31417">MSAISIFITVLALLVPSESGIRVRRDLGDVCQKMWNASGNNMVVGTDMTVDTSPTATNLFTVTSTGQNKLRQPVYTSFKALLDNYILDETKPEIPASQKALEEDNFTNTIAVAGGPVDIAFNYLKTNGKTAATDLNAFKAALKTMWFTKYAKGKSGVPQYSGFEHTFVGELGVDRKLGTTVVKGLHNWYQFLLEQTAGRLAYSPPPKNVVDTTKKPPFINVKFTWNKASKPPGSSFYVGTSPAFEVALYTACFFGEPGDCTCSVDGKPLKIKTINFNNAGMVLTSYPVA</sequence>
<evidence type="ECO:0000256" key="1">
    <source>
        <dbReference type="ARBA" id="ARBA00001936"/>
    </source>
</evidence>
<dbReference type="Proteomes" id="UP001159405">
    <property type="component" value="Unassembled WGS sequence"/>
</dbReference>
<keyword evidence="9 11" id="KW-0464">Manganese</keyword>
<evidence type="ECO:0000256" key="10">
    <source>
        <dbReference type="ARBA" id="ARBA00023239"/>
    </source>
</evidence>
<gene>
    <name evidence="13" type="ORF">PLOB_00012313</name>
</gene>
<dbReference type="PROSITE" id="PS51959">
    <property type="entry name" value="ENDOU"/>
    <property type="match status" value="1"/>
</dbReference>
<dbReference type="PANTHER" id="PTHR12439">
    <property type="entry name" value="PLACENTAL PROTEIN 11-RELATED"/>
    <property type="match status" value="1"/>
</dbReference>
<dbReference type="SUPFAM" id="SSF142877">
    <property type="entry name" value="EndoU-like"/>
    <property type="match status" value="1"/>
</dbReference>
<keyword evidence="8 11" id="KW-0694">RNA-binding</keyword>
<evidence type="ECO:0000256" key="9">
    <source>
        <dbReference type="ARBA" id="ARBA00023211"/>
    </source>
</evidence>
<evidence type="ECO:0000313" key="14">
    <source>
        <dbReference type="Proteomes" id="UP001159405"/>
    </source>
</evidence>
<evidence type="ECO:0000256" key="3">
    <source>
        <dbReference type="ARBA" id="ARBA00011245"/>
    </source>
</evidence>
<dbReference type="Pfam" id="PF09412">
    <property type="entry name" value="XendoU"/>
    <property type="match status" value="1"/>
</dbReference>
<dbReference type="InterPro" id="IPR039787">
    <property type="entry name" value="ENDOU"/>
</dbReference>
<evidence type="ECO:0000256" key="11">
    <source>
        <dbReference type="RuleBase" id="RU367085"/>
    </source>
</evidence>
<comment type="subunit">
    <text evidence="3 11">Monomer.</text>
</comment>
<dbReference type="InterPro" id="IPR018998">
    <property type="entry name" value="EndoU_C"/>
</dbReference>
<keyword evidence="14" id="KW-1185">Reference proteome</keyword>
<accession>A0ABN8QY48</accession>
<protein>
    <recommendedName>
        <fullName evidence="11">Uridylate-specific endoribonuclease</fullName>
        <ecNumber evidence="11">4.6.1.-</ecNumber>
    </recommendedName>
</protein>
<evidence type="ECO:0000256" key="7">
    <source>
        <dbReference type="ARBA" id="ARBA00022801"/>
    </source>
</evidence>
<evidence type="ECO:0000256" key="2">
    <source>
        <dbReference type="ARBA" id="ARBA00010168"/>
    </source>
</evidence>
<feature type="signal peptide" evidence="11">
    <location>
        <begin position="1"/>
        <end position="20"/>
    </location>
</feature>
<keyword evidence="11" id="KW-0732">Signal</keyword>
<keyword evidence="7 11" id="KW-0378">Hydrolase</keyword>
<evidence type="ECO:0000256" key="6">
    <source>
        <dbReference type="ARBA" id="ARBA00022759"/>
    </source>
</evidence>
<keyword evidence="6 11" id="KW-0255">Endonuclease</keyword>
<dbReference type="EC" id="4.6.1.-" evidence="11"/>
<organism evidence="13 14">
    <name type="scientific">Porites lobata</name>
    <dbReference type="NCBI Taxonomy" id="104759"/>
    <lineage>
        <taxon>Eukaryota</taxon>
        <taxon>Metazoa</taxon>
        <taxon>Cnidaria</taxon>
        <taxon>Anthozoa</taxon>
        <taxon>Hexacorallia</taxon>
        <taxon>Scleractinia</taxon>
        <taxon>Fungiina</taxon>
        <taxon>Poritidae</taxon>
        <taxon>Porites</taxon>
    </lineage>
</organism>
<dbReference type="EMBL" id="CALNXK010000169">
    <property type="protein sequence ID" value="CAH3171968.1"/>
    <property type="molecule type" value="Genomic_DNA"/>
</dbReference>
<evidence type="ECO:0000259" key="12">
    <source>
        <dbReference type="PROSITE" id="PS51959"/>
    </source>
</evidence>
<evidence type="ECO:0000256" key="4">
    <source>
        <dbReference type="ARBA" id="ARBA00022722"/>
    </source>
</evidence>
<keyword evidence="4 11" id="KW-0540">Nuclease</keyword>
<keyword evidence="10" id="KW-0456">Lyase</keyword>
<keyword evidence="5 11" id="KW-0479">Metal-binding</keyword>
<comment type="cofactor">
    <cofactor evidence="1 11">
        <name>Mn(2+)</name>
        <dbReference type="ChEBI" id="CHEBI:29035"/>
    </cofactor>
</comment>
<dbReference type="InterPro" id="IPR037227">
    <property type="entry name" value="EndoU-like"/>
</dbReference>
<comment type="catalytic activity">
    <reaction evidence="11">
        <text>ribonucleotidyl-uridine-RNA = a 5'-end dephospho-uridine-RNA + a 3'-end 2',3'-cyclophospho-ribonucleotide-RNA</text>
        <dbReference type="Rhea" id="RHEA:67792"/>
        <dbReference type="Rhea" id="RHEA-COMP:10464"/>
        <dbReference type="Rhea" id="RHEA-COMP:17354"/>
        <dbReference type="Rhea" id="RHEA-COMP:17356"/>
        <dbReference type="ChEBI" id="CHEBI:83064"/>
        <dbReference type="ChEBI" id="CHEBI:173117"/>
        <dbReference type="ChEBI" id="CHEBI:173224"/>
    </reaction>
</comment>
<proteinExistence type="inferred from homology"/>